<dbReference type="Pfam" id="PF04032">
    <property type="entry name" value="Rpr2"/>
    <property type="match status" value="1"/>
</dbReference>
<keyword evidence="2" id="KW-0479">Metal-binding</keyword>
<dbReference type="GO" id="GO:0046872">
    <property type="term" value="F:metal ion binding"/>
    <property type="evidence" value="ECO:0007669"/>
    <property type="project" value="UniProtKB-KW"/>
</dbReference>
<dbReference type="GO" id="GO:0001682">
    <property type="term" value="P:tRNA 5'-leader removal"/>
    <property type="evidence" value="ECO:0007669"/>
    <property type="project" value="EnsemblFungi"/>
</dbReference>
<evidence type="ECO:0000256" key="2">
    <source>
        <dbReference type="ARBA" id="ARBA00022723"/>
    </source>
</evidence>
<dbReference type="EMBL" id="HE806325">
    <property type="protein sequence ID" value="CCH63191.1"/>
    <property type="molecule type" value="Genomic_DNA"/>
</dbReference>
<gene>
    <name evidence="5" type="primary">TBLA0J01970</name>
    <name evidence="5" type="ORF">TBLA_0J01970</name>
</gene>
<dbReference type="RefSeq" id="XP_004182710.1">
    <property type="nucleotide sequence ID" value="XM_004182662.1"/>
</dbReference>
<dbReference type="FunCoup" id="I2H9Y9">
    <property type="interactions" value="31"/>
</dbReference>
<name>I2H9Y9_HENB6</name>
<dbReference type="InParanoid" id="I2H9Y9"/>
<dbReference type="GO" id="GO:0004526">
    <property type="term" value="F:ribonuclease P activity"/>
    <property type="evidence" value="ECO:0007669"/>
    <property type="project" value="EnsemblFungi"/>
</dbReference>
<organism evidence="5 6">
    <name type="scientific">Henningerozyma blattae (strain ATCC 34711 / CBS 6284 / DSM 70876 / NBRC 10599 / NRRL Y-10934 / UCD 77-7)</name>
    <name type="common">Yeast</name>
    <name type="synonym">Tetrapisispora blattae</name>
    <dbReference type="NCBI Taxonomy" id="1071380"/>
    <lineage>
        <taxon>Eukaryota</taxon>
        <taxon>Fungi</taxon>
        <taxon>Dikarya</taxon>
        <taxon>Ascomycota</taxon>
        <taxon>Saccharomycotina</taxon>
        <taxon>Saccharomycetes</taxon>
        <taxon>Saccharomycetales</taxon>
        <taxon>Saccharomycetaceae</taxon>
        <taxon>Henningerozyma</taxon>
    </lineage>
</organism>
<dbReference type="AlphaFoldDB" id="I2H9Y9"/>
<dbReference type="OMA" id="CKKCHRI"/>
<evidence type="ECO:0000256" key="1">
    <source>
        <dbReference type="ARBA" id="ARBA00022694"/>
    </source>
</evidence>
<accession>I2H9Y9</accession>
<dbReference type="Proteomes" id="UP000002866">
    <property type="component" value="Chromosome 10"/>
</dbReference>
<dbReference type="STRING" id="1071380.I2H9Y9"/>
<dbReference type="GO" id="GO:0005655">
    <property type="term" value="C:nucleolar ribonuclease P complex"/>
    <property type="evidence" value="ECO:0007669"/>
    <property type="project" value="EnsemblFungi"/>
</dbReference>
<reference evidence="5 6" key="1">
    <citation type="journal article" date="2011" name="Proc. Natl. Acad. Sci. U.S.A.">
        <title>Evolutionary erosion of yeast sex chromosomes by mating-type switching accidents.</title>
        <authorList>
            <person name="Gordon J.L."/>
            <person name="Armisen D."/>
            <person name="Proux-Wera E."/>
            <person name="Oheigeartaigh S.S."/>
            <person name="Byrne K.P."/>
            <person name="Wolfe K.H."/>
        </authorList>
    </citation>
    <scope>NUCLEOTIDE SEQUENCE [LARGE SCALE GENOMIC DNA]</scope>
    <source>
        <strain evidence="6">ATCC 34711 / CBS 6284 / DSM 70876 / NBRC 10599 / NRRL Y-10934 / UCD 77-7</strain>
    </source>
</reference>
<dbReference type="GeneID" id="14498373"/>
<dbReference type="InterPro" id="IPR007175">
    <property type="entry name" value="Rpr2/Snm1/Rpp21"/>
</dbReference>
<proteinExistence type="inferred from homology"/>
<evidence type="ECO:0000313" key="5">
    <source>
        <dbReference type="EMBL" id="CCH63191.1"/>
    </source>
</evidence>
<sequence length="135" mass="15455">MAKKNVPGKEHLQRLNYLYQLATWHTWQPTHSLARLYAQSMHSVSTKTRSSILPSIKRTVCKKCHRIQIPGRTCHVVLSNKDTKKNGSNDRPKSTASHKDILEIHCTCGSIKRFPIGTNRDYTLAYEKPDALEEL</sequence>
<dbReference type="PANTHER" id="PTHR14742:SF0">
    <property type="entry name" value="RIBONUCLEASE P PROTEIN SUBUNIT P21"/>
    <property type="match status" value="1"/>
</dbReference>
<protein>
    <submittedName>
        <fullName evidence="5">Uncharacterized protein</fullName>
    </submittedName>
</protein>
<evidence type="ECO:0000256" key="3">
    <source>
        <dbReference type="ARBA" id="ARBA00022833"/>
    </source>
</evidence>
<dbReference type="OrthoDB" id="128536at2759"/>
<evidence type="ECO:0000313" key="6">
    <source>
        <dbReference type="Proteomes" id="UP000002866"/>
    </source>
</evidence>
<comment type="similarity">
    <text evidence="4">Belongs to the eukaryotic/archaeal RNase P protein component 4 family.</text>
</comment>
<dbReference type="GO" id="GO:0034965">
    <property type="term" value="P:intronic box C/D snoRNA processing"/>
    <property type="evidence" value="ECO:0007669"/>
    <property type="project" value="EnsemblFungi"/>
</dbReference>
<dbReference type="eggNOG" id="KOG4394">
    <property type="taxonomic scope" value="Eukaryota"/>
</dbReference>
<keyword evidence="6" id="KW-1185">Reference proteome</keyword>
<dbReference type="KEGG" id="tbl:TBLA_0J01970"/>
<dbReference type="Gene3D" id="6.20.50.20">
    <property type="match status" value="1"/>
</dbReference>
<dbReference type="PANTHER" id="PTHR14742">
    <property type="entry name" value="RIBONUCLEASE P SUBUNIT P21"/>
    <property type="match status" value="1"/>
</dbReference>
<dbReference type="HOGENOM" id="CLU_079140_4_0_1"/>
<evidence type="ECO:0000256" key="4">
    <source>
        <dbReference type="ARBA" id="ARBA00038402"/>
    </source>
</evidence>
<keyword evidence="3" id="KW-0862">Zinc</keyword>
<keyword evidence="1" id="KW-0819">tRNA processing</keyword>